<dbReference type="InterPro" id="IPR007337">
    <property type="entry name" value="RelB/DinJ"/>
</dbReference>
<dbReference type="GO" id="GO:0006351">
    <property type="term" value="P:DNA-templated transcription"/>
    <property type="evidence" value="ECO:0007669"/>
    <property type="project" value="TreeGrafter"/>
</dbReference>
<evidence type="ECO:0000313" key="3">
    <source>
        <dbReference type="EMBL" id="MST48658.1"/>
    </source>
</evidence>
<sequence length="94" mass="10294">MSGTTITIRTDSELKNDATKLFEGLGMNLSVAINMFLRQAVSKQKYPLSLDLEIGEGAKSSYPKGFFELFGAGADLGFDEEPEDLPLDGEDMRL</sequence>
<dbReference type="NCBIfam" id="TIGR02384">
    <property type="entry name" value="RelB_DinJ"/>
    <property type="match status" value="1"/>
</dbReference>
<comment type="similarity">
    <text evidence="1">Belongs to the RelB/DinJ antitoxin family.</text>
</comment>
<evidence type="ECO:0000256" key="2">
    <source>
        <dbReference type="ARBA" id="ARBA00022649"/>
    </source>
</evidence>
<dbReference type="PANTHER" id="PTHR38781:SF1">
    <property type="entry name" value="ANTITOXIN DINJ-RELATED"/>
    <property type="match status" value="1"/>
</dbReference>
<proteinExistence type="inferred from homology"/>
<name>A0A7K0JZV1_9ACTO</name>
<dbReference type="GO" id="GO:0006355">
    <property type="term" value="P:regulation of DNA-templated transcription"/>
    <property type="evidence" value="ECO:0007669"/>
    <property type="project" value="InterPro"/>
</dbReference>
<reference evidence="3 4" key="1">
    <citation type="submission" date="2019-08" db="EMBL/GenBank/DDBJ databases">
        <title>In-depth cultivation of the pig gut microbiome towards novel bacterial diversity and tailored functional studies.</title>
        <authorList>
            <person name="Wylensek D."/>
            <person name="Hitch T.C.A."/>
            <person name="Clavel T."/>
        </authorList>
    </citation>
    <scope>NUCLEOTIDE SEQUENCE [LARGE SCALE GENOMIC DNA]</scope>
    <source>
        <strain evidence="3 4">RF-GAM-744-WT-7</strain>
    </source>
</reference>
<dbReference type="Pfam" id="PF04221">
    <property type="entry name" value="RelB"/>
    <property type="match status" value="1"/>
</dbReference>
<dbReference type="EMBL" id="VUMY01000001">
    <property type="protein sequence ID" value="MST48658.1"/>
    <property type="molecule type" value="Genomic_DNA"/>
</dbReference>
<evidence type="ECO:0000256" key="1">
    <source>
        <dbReference type="ARBA" id="ARBA00010562"/>
    </source>
</evidence>
<keyword evidence="2" id="KW-1277">Toxin-antitoxin system</keyword>
<gene>
    <name evidence="3" type="ORF">FYJ63_00015</name>
</gene>
<keyword evidence="4" id="KW-1185">Reference proteome</keyword>
<dbReference type="InterPro" id="IPR013321">
    <property type="entry name" value="Arc_rbn_hlx_hlx"/>
</dbReference>
<comment type="caution">
    <text evidence="3">The sequence shown here is derived from an EMBL/GenBank/DDBJ whole genome shotgun (WGS) entry which is preliminary data.</text>
</comment>
<protein>
    <submittedName>
        <fullName evidence="3">Type II toxin-antitoxin system RelB/DinJ family antitoxin</fullName>
    </submittedName>
</protein>
<evidence type="ECO:0000313" key="4">
    <source>
        <dbReference type="Proteomes" id="UP000442535"/>
    </source>
</evidence>
<dbReference type="PANTHER" id="PTHR38781">
    <property type="entry name" value="ANTITOXIN DINJ-RELATED"/>
    <property type="match status" value="1"/>
</dbReference>
<dbReference type="Gene3D" id="1.10.1220.10">
    <property type="entry name" value="Met repressor-like"/>
    <property type="match status" value="1"/>
</dbReference>
<dbReference type="AlphaFoldDB" id="A0A7K0JZV1"/>
<organism evidence="3 4">
    <name type="scientific">Mobiluncus porci</name>
    <dbReference type="NCBI Taxonomy" id="2652278"/>
    <lineage>
        <taxon>Bacteria</taxon>
        <taxon>Bacillati</taxon>
        <taxon>Actinomycetota</taxon>
        <taxon>Actinomycetes</taxon>
        <taxon>Actinomycetales</taxon>
        <taxon>Actinomycetaceae</taxon>
        <taxon>Mobiluncus</taxon>
    </lineage>
</organism>
<dbReference type="RefSeq" id="WP_154542544.1">
    <property type="nucleotide sequence ID" value="NZ_JAQYQY010000038.1"/>
</dbReference>
<dbReference type="Proteomes" id="UP000442535">
    <property type="component" value="Unassembled WGS sequence"/>
</dbReference>
<accession>A0A7K0JZV1</accession>